<proteinExistence type="predicted"/>
<name>A0AA37WH55_9BACT</name>
<evidence type="ECO:0000313" key="3">
    <source>
        <dbReference type="Proteomes" id="UP001156666"/>
    </source>
</evidence>
<keyword evidence="1" id="KW-0732">Signal</keyword>
<reference evidence="2" key="1">
    <citation type="journal article" date="2014" name="Int. J. Syst. Evol. Microbiol.">
        <title>Complete genome sequence of Corynebacterium casei LMG S-19264T (=DSM 44701T), isolated from a smear-ripened cheese.</title>
        <authorList>
            <consortium name="US DOE Joint Genome Institute (JGI-PGF)"/>
            <person name="Walter F."/>
            <person name="Albersmeier A."/>
            <person name="Kalinowski J."/>
            <person name="Ruckert C."/>
        </authorList>
    </citation>
    <scope>NUCLEOTIDE SEQUENCE</scope>
    <source>
        <strain evidence="2">NBRC 108769</strain>
    </source>
</reference>
<evidence type="ECO:0000256" key="1">
    <source>
        <dbReference type="SAM" id="SignalP"/>
    </source>
</evidence>
<gene>
    <name evidence="2" type="ORF">GCM10007940_35600</name>
</gene>
<comment type="caution">
    <text evidence="2">The sequence shown here is derived from an EMBL/GenBank/DDBJ whole genome shotgun (WGS) entry which is preliminary data.</text>
</comment>
<dbReference type="EMBL" id="BSOH01000023">
    <property type="protein sequence ID" value="GLR18944.1"/>
    <property type="molecule type" value="Genomic_DNA"/>
</dbReference>
<keyword evidence="3" id="KW-1185">Reference proteome</keyword>
<evidence type="ECO:0000313" key="2">
    <source>
        <dbReference type="EMBL" id="GLR18944.1"/>
    </source>
</evidence>
<dbReference type="RefSeq" id="WP_235292889.1">
    <property type="nucleotide sequence ID" value="NZ_BSOH01000023.1"/>
</dbReference>
<accession>A0AA37WH55</accession>
<reference evidence="2" key="2">
    <citation type="submission" date="2023-01" db="EMBL/GenBank/DDBJ databases">
        <title>Draft genome sequence of Portibacter lacus strain NBRC 108769.</title>
        <authorList>
            <person name="Sun Q."/>
            <person name="Mori K."/>
        </authorList>
    </citation>
    <scope>NUCLEOTIDE SEQUENCE</scope>
    <source>
        <strain evidence="2">NBRC 108769</strain>
    </source>
</reference>
<sequence length="418" mass="44221">MKLNLMKQFFLLAGFAFLLTSCDPDIIDPIGVADPTVSVSGIPSGEIAAGSTFTVTVTASPSTENTLKAVEFTANNTKIAFADINVDGTGTSANPILLFGDDKNGFTWVVDIVAQSDASTVEYAVIVSDDGNNEDSFEFDVTTGVTAPSISLSGDMDVELEPGTTFSFTASLGQGTYPLASIAVYAGDDLVTDLDRLAYGELSNKFDNNPYLLAESEKDGGDITLYLKVQETSESIAYRYVLTDEEGNSADATINVTTITNVDEIQGVLFNSAGPVGTGGLDLDTGESTGSSDAKAEIRDQGVDFNQPAETNWRQQISGVNGSVIKYLVPGTNGLSEDFTYDGVSSKATLATLFDAGVDFTETNASGTLTSNVVKEGDLFIVRNGDNDYLIIVKEVNIIPTFEQTDSNGDNYVLDIKS</sequence>
<dbReference type="PROSITE" id="PS51257">
    <property type="entry name" value="PROKAR_LIPOPROTEIN"/>
    <property type="match status" value="1"/>
</dbReference>
<organism evidence="2 3">
    <name type="scientific">Portibacter lacus</name>
    <dbReference type="NCBI Taxonomy" id="1099794"/>
    <lineage>
        <taxon>Bacteria</taxon>
        <taxon>Pseudomonadati</taxon>
        <taxon>Bacteroidota</taxon>
        <taxon>Saprospiria</taxon>
        <taxon>Saprospirales</taxon>
        <taxon>Haliscomenobacteraceae</taxon>
        <taxon>Portibacter</taxon>
    </lineage>
</organism>
<protein>
    <submittedName>
        <fullName evidence="2">Uncharacterized protein</fullName>
    </submittedName>
</protein>
<dbReference type="AlphaFoldDB" id="A0AA37WH55"/>
<feature type="chain" id="PRO_5041244289" evidence="1">
    <location>
        <begin position="19"/>
        <end position="418"/>
    </location>
</feature>
<dbReference type="Proteomes" id="UP001156666">
    <property type="component" value="Unassembled WGS sequence"/>
</dbReference>
<feature type="signal peptide" evidence="1">
    <location>
        <begin position="1"/>
        <end position="18"/>
    </location>
</feature>